<feature type="region of interest" description="Disordered" evidence="1">
    <location>
        <begin position="1"/>
        <end position="90"/>
    </location>
</feature>
<dbReference type="Proteomes" id="UP000499080">
    <property type="component" value="Unassembled WGS sequence"/>
</dbReference>
<feature type="region of interest" description="Disordered" evidence="1">
    <location>
        <begin position="110"/>
        <end position="134"/>
    </location>
</feature>
<name>A0A4Y2P1D5_ARAVE</name>
<reference evidence="2 3" key="1">
    <citation type="journal article" date="2019" name="Sci. Rep.">
        <title>Orb-weaving spider Araneus ventricosus genome elucidates the spidroin gene catalogue.</title>
        <authorList>
            <person name="Kono N."/>
            <person name="Nakamura H."/>
            <person name="Ohtoshi R."/>
            <person name="Moran D.A.P."/>
            <person name="Shinohara A."/>
            <person name="Yoshida Y."/>
            <person name="Fujiwara M."/>
            <person name="Mori M."/>
            <person name="Tomita M."/>
            <person name="Arakawa K."/>
        </authorList>
    </citation>
    <scope>NUCLEOTIDE SEQUENCE [LARGE SCALE GENOMIC DNA]</scope>
</reference>
<accession>A0A4Y2P1D5</accession>
<protein>
    <submittedName>
        <fullName evidence="2">Uncharacterized protein</fullName>
    </submittedName>
</protein>
<evidence type="ECO:0000313" key="2">
    <source>
        <dbReference type="EMBL" id="GBN43856.1"/>
    </source>
</evidence>
<sequence length="172" mass="19470">DTPPSLNKETSNDKKAQWSTKGAIHKSFIQEENAASRRRNSLRKYNSEPVPEKEAEEFYVPSKSQADAPISRYTPPENSQSRSENTHSRVTRGLIYKDFIILSCDQRTRMTPEPTSSPNIHDKPAGGRLTSTSYLTSKSPKYTVDHRWSRVSNLEILRPKAGTLTTDLRGPH</sequence>
<dbReference type="EMBL" id="BGPR01130123">
    <property type="protein sequence ID" value="GBN43856.1"/>
    <property type="molecule type" value="Genomic_DNA"/>
</dbReference>
<comment type="caution">
    <text evidence="2">The sequence shown here is derived from an EMBL/GenBank/DDBJ whole genome shotgun (WGS) entry which is preliminary data.</text>
</comment>
<dbReference type="AlphaFoldDB" id="A0A4Y2P1D5"/>
<keyword evidence="3" id="KW-1185">Reference proteome</keyword>
<organism evidence="2 3">
    <name type="scientific">Araneus ventricosus</name>
    <name type="common">Orbweaver spider</name>
    <name type="synonym">Epeira ventricosa</name>
    <dbReference type="NCBI Taxonomy" id="182803"/>
    <lineage>
        <taxon>Eukaryota</taxon>
        <taxon>Metazoa</taxon>
        <taxon>Ecdysozoa</taxon>
        <taxon>Arthropoda</taxon>
        <taxon>Chelicerata</taxon>
        <taxon>Arachnida</taxon>
        <taxon>Araneae</taxon>
        <taxon>Araneomorphae</taxon>
        <taxon>Entelegynae</taxon>
        <taxon>Araneoidea</taxon>
        <taxon>Araneidae</taxon>
        <taxon>Araneus</taxon>
    </lineage>
</organism>
<proteinExistence type="predicted"/>
<gene>
    <name evidence="2" type="ORF">AVEN_91944_1</name>
</gene>
<evidence type="ECO:0000256" key="1">
    <source>
        <dbReference type="SAM" id="MobiDB-lite"/>
    </source>
</evidence>
<feature type="non-terminal residue" evidence="2">
    <location>
        <position position="1"/>
    </location>
</feature>
<evidence type="ECO:0000313" key="3">
    <source>
        <dbReference type="Proteomes" id="UP000499080"/>
    </source>
</evidence>